<feature type="region of interest" description="Disordered" evidence="2">
    <location>
        <begin position="420"/>
        <end position="455"/>
    </location>
</feature>
<evidence type="ECO:0000256" key="2">
    <source>
        <dbReference type="SAM" id="MobiDB-lite"/>
    </source>
</evidence>
<evidence type="ECO:0000313" key="3">
    <source>
        <dbReference type="EMBL" id="UYL95321.1"/>
    </source>
</evidence>
<proteinExistence type="predicted"/>
<dbReference type="EMBL" id="ON746391">
    <property type="protein sequence ID" value="UYL95321.1"/>
    <property type="molecule type" value="Genomic_RNA"/>
</dbReference>
<sequence length="521" mass="58653">MDSNKGQSRSASQTPPPGSYPESTKVDSPPSVVSTSVQVKNEVKSILDEAKFAPVSYQGNSCWVIPKDNWKIVEAKLLKLQGDTGTTVPVSELAELQRELAMLRLQANDFKTQNERMQYAEKTLTEALARAKKNEELAKQEASVTIQKLAATQIELKASLREAQSNKKDYEAAIANAKKAGEAEVVEKLSGDKRRLSEDITSLNNMLQQVNADRKAEHDKLKRFELQVIELNNELQLERSKHAIASNEPGTSFAEKAKAMGTAPVKLFNSAASNLPQSALKRLSHVMDDPLSDEKNTLFWFKAALDSTKHAVYRPYKVVINGLVEDIKCFSPESRKCFDPFILKVRDSLLPTGQPLNEEDLNEPLQQVNQSDLRLNKAYQKKGFKTLSDLRDFGLSLGKPDASDLDYILHKGKLTRISGTSKGKGPIRMVDHEQEGDNGSDCSEPAPLTPDDLDESVPSARELWNKAKDWFLLKFEYLRPRVRRSLWTKPKRLMTYFKLANGNMFQRMLAVPYTWFIYVFP</sequence>
<feature type="compositionally biased region" description="Polar residues" evidence="2">
    <location>
        <begin position="1"/>
        <end position="13"/>
    </location>
</feature>
<reference evidence="3" key="1">
    <citation type="submission" date="2022-05" db="EMBL/GenBank/DDBJ databases">
        <authorList>
            <person name="Cao W."/>
            <person name="Jia N."/>
            <person name="Lam T.T.-Y."/>
            <person name="Ni X."/>
            <person name="Liu J."/>
        </authorList>
    </citation>
    <scope>NUCLEOTIDE SEQUENCE</scope>
    <source>
        <strain evidence="3">TIGMIC 2</strain>
    </source>
</reference>
<feature type="coiled-coil region" evidence="1">
    <location>
        <begin position="93"/>
        <end position="241"/>
    </location>
</feature>
<name>A0A9E7V1U0_9VIRU</name>
<evidence type="ECO:0000256" key="1">
    <source>
        <dbReference type="SAM" id="Coils"/>
    </source>
</evidence>
<feature type="region of interest" description="Disordered" evidence="2">
    <location>
        <begin position="1"/>
        <end position="33"/>
    </location>
</feature>
<keyword evidence="1" id="KW-0175">Coiled coil</keyword>
<accession>A0A9E7V1U0</accession>
<organism evidence="3">
    <name type="scientific">Zhangzhou Fusar tick virus 1</name>
    <dbReference type="NCBI Taxonomy" id="2972101"/>
    <lineage>
        <taxon>Viruses</taxon>
        <taxon>Riboviria</taxon>
        <taxon>Orthornavirae</taxon>
        <taxon>Pisuviricota</taxon>
        <taxon>Duplopiviricetes</taxon>
        <taxon>Durnavirales</taxon>
        <taxon>Fusariviridae</taxon>
    </lineage>
</organism>
<protein>
    <submittedName>
        <fullName evidence="3">59 kDa protein</fullName>
    </submittedName>
</protein>